<protein>
    <submittedName>
        <fullName evidence="4">Alpha/beta hydrolase</fullName>
    </submittedName>
</protein>
<keyword evidence="2" id="KW-0732">Signal</keyword>
<dbReference type="GO" id="GO:0016787">
    <property type="term" value="F:hydrolase activity"/>
    <property type="evidence" value="ECO:0007669"/>
    <property type="project" value="UniProtKB-KW"/>
</dbReference>
<feature type="signal peptide" evidence="2">
    <location>
        <begin position="1"/>
        <end position="18"/>
    </location>
</feature>
<gene>
    <name evidence="4" type="ORF">H4075_19650</name>
</gene>
<evidence type="ECO:0000259" key="3">
    <source>
        <dbReference type="Pfam" id="PF20434"/>
    </source>
</evidence>
<evidence type="ECO:0000256" key="1">
    <source>
        <dbReference type="ARBA" id="ARBA00022801"/>
    </source>
</evidence>
<feature type="domain" description="BD-FAE-like" evidence="3">
    <location>
        <begin position="58"/>
        <end position="253"/>
    </location>
</feature>
<keyword evidence="5" id="KW-1185">Reference proteome</keyword>
<dbReference type="AlphaFoldDB" id="A0A7G5XFK1"/>
<accession>A0A7G5XFK1</accession>
<dbReference type="Gene3D" id="3.40.50.1820">
    <property type="entry name" value="alpha/beta hydrolase"/>
    <property type="match status" value="1"/>
</dbReference>
<feature type="chain" id="PRO_5028881590" evidence="2">
    <location>
        <begin position="19"/>
        <end position="297"/>
    </location>
</feature>
<evidence type="ECO:0000313" key="5">
    <source>
        <dbReference type="Proteomes" id="UP000515344"/>
    </source>
</evidence>
<dbReference type="PANTHER" id="PTHR48081">
    <property type="entry name" value="AB HYDROLASE SUPERFAMILY PROTEIN C4A8.06C"/>
    <property type="match status" value="1"/>
</dbReference>
<dbReference type="RefSeq" id="WP_182802516.1">
    <property type="nucleotide sequence ID" value="NZ_CP060007.1"/>
</dbReference>
<evidence type="ECO:0000313" key="4">
    <source>
        <dbReference type="EMBL" id="QNA44254.1"/>
    </source>
</evidence>
<dbReference type="InterPro" id="IPR049492">
    <property type="entry name" value="BD-FAE-like_dom"/>
</dbReference>
<dbReference type="InterPro" id="IPR050300">
    <property type="entry name" value="GDXG_lipolytic_enzyme"/>
</dbReference>
<dbReference type="InterPro" id="IPR029058">
    <property type="entry name" value="AB_hydrolase_fold"/>
</dbReference>
<dbReference type="PANTHER" id="PTHR48081:SF6">
    <property type="entry name" value="PEPTIDASE S9 PROLYL OLIGOPEPTIDASE CATALYTIC DOMAIN-CONTAINING PROTEIN"/>
    <property type="match status" value="1"/>
</dbReference>
<proteinExistence type="predicted"/>
<reference evidence="5" key="1">
    <citation type="submission" date="2020-08" db="EMBL/GenBank/DDBJ databases">
        <title>Lacibacter sp. S13-6-6 genome sequencing.</title>
        <authorList>
            <person name="Jin L."/>
        </authorList>
    </citation>
    <scope>NUCLEOTIDE SEQUENCE [LARGE SCALE GENOMIC DNA]</scope>
    <source>
        <strain evidence="5">S13-6-6</strain>
    </source>
</reference>
<dbReference type="EMBL" id="CP060007">
    <property type="protein sequence ID" value="QNA44254.1"/>
    <property type="molecule type" value="Genomic_DNA"/>
</dbReference>
<organism evidence="4 5">
    <name type="scientific">Lacibacter sediminis</name>
    <dbReference type="NCBI Taxonomy" id="2760713"/>
    <lineage>
        <taxon>Bacteria</taxon>
        <taxon>Pseudomonadati</taxon>
        <taxon>Bacteroidota</taxon>
        <taxon>Chitinophagia</taxon>
        <taxon>Chitinophagales</taxon>
        <taxon>Chitinophagaceae</taxon>
        <taxon>Lacibacter</taxon>
    </lineage>
</organism>
<dbReference type="Pfam" id="PF20434">
    <property type="entry name" value="BD-FAE"/>
    <property type="match status" value="1"/>
</dbReference>
<dbReference type="Proteomes" id="UP000515344">
    <property type="component" value="Chromosome"/>
</dbReference>
<name>A0A7G5XFK1_9BACT</name>
<keyword evidence="1 4" id="KW-0378">Hydrolase</keyword>
<dbReference type="SUPFAM" id="SSF53474">
    <property type="entry name" value="alpha/beta-Hydrolases"/>
    <property type="match status" value="1"/>
</dbReference>
<sequence length="297" mass="32454">MKLVLLISSFMVATALYAQQEMPLYDGTVPNSKPGRTKETAVSKDNVLRISKVSVPTLTIYKPANANGMSVIICPGGGYGILAFDKEGTRVAEEMNKWGITAFVLKYRLPDDTTNIDRSLAPLQDAQQAVRLVRSKAAEWGLKKDKIGIMGFSAGGHLASTAATHFRSKADATTKDTTSVRPDFAILIYPVISFDSTITHKGSRNNLVGATASADQIKLYSNELQVTAKTPPSFLVHAADDGAVPVENSIRYYQACVKYKVPAEMHLYPKGGHGFGMFNKTTTDNWMERLKNWLTSL</sequence>
<dbReference type="KEGG" id="lacs:H4075_19650"/>
<evidence type="ECO:0000256" key="2">
    <source>
        <dbReference type="SAM" id="SignalP"/>
    </source>
</evidence>